<feature type="compositionally biased region" description="Low complexity" evidence="1">
    <location>
        <begin position="1"/>
        <end position="17"/>
    </location>
</feature>
<proteinExistence type="predicted"/>
<dbReference type="AlphaFoldDB" id="A0A067KXG9"/>
<feature type="region of interest" description="Disordered" evidence="1">
    <location>
        <begin position="1"/>
        <end position="32"/>
    </location>
</feature>
<dbReference type="EMBL" id="KK914417">
    <property type="protein sequence ID" value="KDP36970.1"/>
    <property type="molecule type" value="Genomic_DNA"/>
</dbReference>
<organism evidence="2 3">
    <name type="scientific">Jatropha curcas</name>
    <name type="common">Barbados nut</name>
    <dbReference type="NCBI Taxonomy" id="180498"/>
    <lineage>
        <taxon>Eukaryota</taxon>
        <taxon>Viridiplantae</taxon>
        <taxon>Streptophyta</taxon>
        <taxon>Embryophyta</taxon>
        <taxon>Tracheophyta</taxon>
        <taxon>Spermatophyta</taxon>
        <taxon>Magnoliopsida</taxon>
        <taxon>eudicotyledons</taxon>
        <taxon>Gunneridae</taxon>
        <taxon>Pentapetalae</taxon>
        <taxon>rosids</taxon>
        <taxon>fabids</taxon>
        <taxon>Malpighiales</taxon>
        <taxon>Euphorbiaceae</taxon>
        <taxon>Crotonoideae</taxon>
        <taxon>Jatropheae</taxon>
        <taxon>Jatropha</taxon>
    </lineage>
</organism>
<evidence type="ECO:0000256" key="1">
    <source>
        <dbReference type="SAM" id="MobiDB-lite"/>
    </source>
</evidence>
<keyword evidence="3" id="KW-1185">Reference proteome</keyword>
<evidence type="ECO:0000313" key="3">
    <source>
        <dbReference type="Proteomes" id="UP000027138"/>
    </source>
</evidence>
<name>A0A067KXG9_JATCU</name>
<protein>
    <submittedName>
        <fullName evidence="2">Uncharacterized protein</fullName>
    </submittedName>
</protein>
<gene>
    <name evidence="2" type="ORF">JCGZ_08562</name>
</gene>
<accession>A0A067KXG9</accession>
<dbReference type="Proteomes" id="UP000027138">
    <property type="component" value="Unassembled WGS sequence"/>
</dbReference>
<sequence length="101" mass="11101">MENQKNEAAGNEGTANQGNGGGGSGGAPSQQIPVYFQLPDGKCRLGYIERSKMGNLSQFQNEIIGRFVTHRLPLAIPEKYIGETMDTFRAEEYWSSAECKK</sequence>
<evidence type="ECO:0000313" key="2">
    <source>
        <dbReference type="EMBL" id="KDP36970.1"/>
    </source>
</evidence>
<reference evidence="2 3" key="1">
    <citation type="journal article" date="2014" name="PLoS ONE">
        <title>Global Analysis of Gene Expression Profiles in Physic Nut (Jatropha curcas L.) Seedlings Exposed to Salt Stress.</title>
        <authorList>
            <person name="Zhang L."/>
            <person name="Zhang C."/>
            <person name="Wu P."/>
            <person name="Chen Y."/>
            <person name="Li M."/>
            <person name="Jiang H."/>
            <person name="Wu G."/>
        </authorList>
    </citation>
    <scope>NUCLEOTIDE SEQUENCE [LARGE SCALE GENOMIC DNA]</scope>
    <source>
        <strain evidence="3">cv. GZQX0401</strain>
        <tissue evidence="2">Young leaves</tissue>
    </source>
</reference>